<evidence type="ECO:0000313" key="1">
    <source>
        <dbReference type="EMBL" id="JAD53571.1"/>
    </source>
</evidence>
<organism evidence="1">
    <name type="scientific">Arundo donax</name>
    <name type="common">Giant reed</name>
    <name type="synonym">Donax arundinaceus</name>
    <dbReference type="NCBI Taxonomy" id="35708"/>
    <lineage>
        <taxon>Eukaryota</taxon>
        <taxon>Viridiplantae</taxon>
        <taxon>Streptophyta</taxon>
        <taxon>Embryophyta</taxon>
        <taxon>Tracheophyta</taxon>
        <taxon>Spermatophyta</taxon>
        <taxon>Magnoliopsida</taxon>
        <taxon>Liliopsida</taxon>
        <taxon>Poales</taxon>
        <taxon>Poaceae</taxon>
        <taxon>PACMAD clade</taxon>
        <taxon>Arundinoideae</taxon>
        <taxon>Arundineae</taxon>
        <taxon>Arundo</taxon>
    </lineage>
</organism>
<sequence length="23" mass="2847">MRVVHWRCDQQRHCLLPPTDKPM</sequence>
<reference evidence="1" key="1">
    <citation type="submission" date="2014-09" db="EMBL/GenBank/DDBJ databases">
        <authorList>
            <person name="Magalhaes I.L.F."/>
            <person name="Oliveira U."/>
            <person name="Santos F.R."/>
            <person name="Vidigal T.H.D.A."/>
            <person name="Brescovit A.D."/>
            <person name="Santos A.J."/>
        </authorList>
    </citation>
    <scope>NUCLEOTIDE SEQUENCE</scope>
    <source>
        <tissue evidence="1">Shoot tissue taken approximately 20 cm above the soil surface</tissue>
    </source>
</reference>
<dbReference type="AlphaFoldDB" id="A0A0A9AR27"/>
<accession>A0A0A9AR27</accession>
<protein>
    <submittedName>
        <fullName evidence="1">Uncharacterized protein</fullName>
    </submittedName>
</protein>
<proteinExistence type="predicted"/>
<dbReference type="EMBL" id="GBRH01244324">
    <property type="protein sequence ID" value="JAD53571.1"/>
    <property type="molecule type" value="Transcribed_RNA"/>
</dbReference>
<name>A0A0A9AR27_ARUDO</name>
<reference evidence="1" key="2">
    <citation type="journal article" date="2015" name="Data Brief">
        <title>Shoot transcriptome of the giant reed, Arundo donax.</title>
        <authorList>
            <person name="Barrero R.A."/>
            <person name="Guerrero F.D."/>
            <person name="Moolhuijzen P."/>
            <person name="Goolsby J.A."/>
            <person name="Tidwell J."/>
            <person name="Bellgard S.E."/>
            <person name="Bellgard M.I."/>
        </authorList>
    </citation>
    <scope>NUCLEOTIDE SEQUENCE</scope>
    <source>
        <tissue evidence="1">Shoot tissue taken approximately 20 cm above the soil surface</tissue>
    </source>
</reference>